<feature type="signal peptide" evidence="3">
    <location>
        <begin position="1"/>
        <end position="32"/>
    </location>
</feature>
<feature type="compositionally biased region" description="Basic and acidic residues" evidence="2">
    <location>
        <begin position="408"/>
        <end position="420"/>
    </location>
</feature>
<dbReference type="InterPro" id="IPR013783">
    <property type="entry name" value="Ig-like_fold"/>
</dbReference>
<feature type="chain" id="PRO_5037938864" evidence="3">
    <location>
        <begin position="33"/>
        <end position="1104"/>
    </location>
</feature>
<dbReference type="CDD" id="cd00063">
    <property type="entry name" value="FN3"/>
    <property type="match status" value="1"/>
</dbReference>
<dbReference type="InterPro" id="IPR036116">
    <property type="entry name" value="FN3_sf"/>
</dbReference>
<dbReference type="Gene3D" id="2.60.40.10">
    <property type="entry name" value="Immunoglobulins"/>
    <property type="match status" value="2"/>
</dbReference>
<reference evidence="6" key="1">
    <citation type="submission" date="2022-11" db="UniProtKB">
        <authorList>
            <consortium name="WormBaseParasite"/>
        </authorList>
    </citation>
    <scope>IDENTIFICATION</scope>
</reference>
<feature type="compositionally biased region" description="Basic and acidic residues" evidence="2">
    <location>
        <begin position="435"/>
        <end position="449"/>
    </location>
</feature>
<dbReference type="PANTHER" id="PTHR46708">
    <property type="entry name" value="TENASCIN"/>
    <property type="match status" value="1"/>
</dbReference>
<feature type="compositionally biased region" description="Low complexity" evidence="2">
    <location>
        <begin position="386"/>
        <end position="403"/>
    </location>
</feature>
<protein>
    <submittedName>
        <fullName evidence="6">Fibronectin type-III domain-containing protein</fullName>
    </submittedName>
</protein>
<feature type="compositionally biased region" description="Polar residues" evidence="2">
    <location>
        <begin position="373"/>
        <end position="382"/>
    </location>
</feature>
<feature type="compositionally biased region" description="Acidic residues" evidence="2">
    <location>
        <begin position="421"/>
        <end position="434"/>
    </location>
</feature>
<feature type="compositionally biased region" description="Low complexity" evidence="2">
    <location>
        <begin position="350"/>
        <end position="367"/>
    </location>
</feature>
<evidence type="ECO:0000313" key="5">
    <source>
        <dbReference type="Proteomes" id="UP000887572"/>
    </source>
</evidence>
<feature type="region of interest" description="Disordered" evidence="2">
    <location>
        <begin position="281"/>
        <end position="462"/>
    </location>
</feature>
<name>A0A914I561_GLORO</name>
<dbReference type="PROSITE" id="PS50853">
    <property type="entry name" value="FN3"/>
    <property type="match status" value="1"/>
</dbReference>
<keyword evidence="1" id="KW-0677">Repeat</keyword>
<dbReference type="AlphaFoldDB" id="A0A914I561"/>
<dbReference type="SMART" id="SM00060">
    <property type="entry name" value="FN3"/>
    <property type="match status" value="5"/>
</dbReference>
<evidence type="ECO:0000256" key="3">
    <source>
        <dbReference type="SAM" id="SignalP"/>
    </source>
</evidence>
<evidence type="ECO:0000259" key="4">
    <source>
        <dbReference type="PROSITE" id="PS50853"/>
    </source>
</evidence>
<keyword evidence="3" id="KW-0732">Signal</keyword>
<dbReference type="Proteomes" id="UP000887572">
    <property type="component" value="Unplaced"/>
</dbReference>
<evidence type="ECO:0000313" key="6">
    <source>
        <dbReference type="WBParaSite" id="Gr19_v10_g762.t2"/>
    </source>
</evidence>
<dbReference type="WBParaSite" id="Gr19_v10_g762.t2">
    <property type="protein sequence ID" value="Gr19_v10_g762.t2"/>
    <property type="gene ID" value="Gr19_v10_g762"/>
</dbReference>
<dbReference type="PANTHER" id="PTHR46708:SF2">
    <property type="entry name" value="FIBRONECTIN TYPE-III DOMAIN-CONTAINING PROTEIN"/>
    <property type="match status" value="1"/>
</dbReference>
<dbReference type="InterPro" id="IPR050991">
    <property type="entry name" value="ECM_Regulatory_Proteins"/>
</dbReference>
<evidence type="ECO:0000256" key="1">
    <source>
        <dbReference type="ARBA" id="ARBA00022737"/>
    </source>
</evidence>
<sequence length="1104" mass="121307">MCKRWVNCCIILLPSSDACRLLLHLLLAVALAFGNAKVPPPTVPSSSLLCRSSLLINISRSVLNISAGGHRAIVTVPLYLILEYWPPQGQPASPFTLHGPPRAGDANFTIQINGTWPAVRYQYQLNAVFGTGQRNGTTADTVLLHKGIAYSSPDKPVLVSAAATERACTLAWAPPPALHLPKAQQHASDEQLQQSVYNYYMEYFPVASSDVVFFIRTKENSVRLRKLRASTQYRLSLYAEYFGVRSLCPLELAFRTRRTVPRYGNRTKALLTASATTPRSVVSQTSTLPPSTGTVLQTASTVPTRIGTVMSRLPSPKTNPSSSSTTSTTPFYKLNSTVPTRIGTVMSRLPSPKTNPSSSSTTSTTPSYKLDSTVPTRISTVMSRLPSPRTNPSSSNTTSTIPPAQESVELKEISAEKSEENETAAENETEEDSSEAERGDGEEADHEMSPKQLNETEPSIRIRQHGTRTLALAWRVPELVACDAFLVRHRPLGSMNARVSTQRTTTLQALVPLVVNACLEVNVSCLFENTVSPQWSARRVLDLRTPAPVQSVRVIRSYTDEYFQASVLIGFTLPPKAGPAHFQLYEVHVAWAPGKKVVGNQRVVFRGENISATDGVGKRAEGHVNITGLEPARLYTFAVRNVSREMPSQCSAPLGVRLITPPVVTSTVYAGKISTNSINVNFGESDESHPFEQYELHFASAGDDDAAPMSGGGDKFKNGSTTLIRRLAKNDPKSFTFNKLVPGKTYTFSLFTLLHGVRSRPVDANITTYPLKVSGFHPLIGSGYVRLFWTVLNEAHNFCRFRLSYTASAGPHLHSALSLELNGTINTHRFSGLDWNTFYTFTITVIMGPPSAEAESESEAVTIGMANRPRSSPQLKRYGSRELLLSFENDPEAFPERNGAIKEFAVIVAERVALERAIVATTESYKKDNEEEAQNLLETLGDLWELPSWHDARERADDAGDDKPWIAYRTSPSNYNPFARRGSSRLAQFIIGAEDCMPGRHRLDEMYCNGALRANADYFVRVRAYSVEGIAMETAWVGIDGAVPHAVSGKQSPEQKRLPCYMYLNGCNGRERAVGSNAAARICPFTRRLVTFSTAISTIIMIDH</sequence>
<accession>A0A914I561</accession>
<evidence type="ECO:0000256" key="2">
    <source>
        <dbReference type="SAM" id="MobiDB-lite"/>
    </source>
</evidence>
<feature type="compositionally biased region" description="Low complexity" evidence="2">
    <location>
        <begin position="314"/>
        <end position="330"/>
    </location>
</feature>
<feature type="domain" description="Fibronectin type-III" evidence="4">
    <location>
        <begin position="548"/>
        <end position="663"/>
    </location>
</feature>
<organism evidence="5 6">
    <name type="scientific">Globodera rostochiensis</name>
    <name type="common">Golden nematode worm</name>
    <name type="synonym">Heterodera rostochiensis</name>
    <dbReference type="NCBI Taxonomy" id="31243"/>
    <lineage>
        <taxon>Eukaryota</taxon>
        <taxon>Metazoa</taxon>
        <taxon>Ecdysozoa</taxon>
        <taxon>Nematoda</taxon>
        <taxon>Chromadorea</taxon>
        <taxon>Rhabditida</taxon>
        <taxon>Tylenchina</taxon>
        <taxon>Tylenchomorpha</taxon>
        <taxon>Tylenchoidea</taxon>
        <taxon>Heteroderidae</taxon>
        <taxon>Heteroderinae</taxon>
        <taxon>Globodera</taxon>
    </lineage>
</organism>
<dbReference type="InterPro" id="IPR003961">
    <property type="entry name" value="FN3_dom"/>
</dbReference>
<proteinExistence type="predicted"/>
<dbReference type="SUPFAM" id="SSF49265">
    <property type="entry name" value="Fibronectin type III"/>
    <property type="match status" value="3"/>
</dbReference>
<feature type="compositionally biased region" description="Polar residues" evidence="2">
    <location>
        <begin position="281"/>
        <end position="303"/>
    </location>
</feature>
<keyword evidence="5" id="KW-1185">Reference proteome</keyword>